<organism evidence="12 13">
    <name type="scientific">Dothistroma septosporum (strain NZE10 / CBS 128990)</name>
    <name type="common">Red band needle blight fungus</name>
    <name type="synonym">Mycosphaerella pini</name>
    <dbReference type="NCBI Taxonomy" id="675120"/>
    <lineage>
        <taxon>Eukaryota</taxon>
        <taxon>Fungi</taxon>
        <taxon>Dikarya</taxon>
        <taxon>Ascomycota</taxon>
        <taxon>Pezizomycotina</taxon>
        <taxon>Dothideomycetes</taxon>
        <taxon>Dothideomycetidae</taxon>
        <taxon>Mycosphaerellales</taxon>
        <taxon>Mycosphaerellaceae</taxon>
        <taxon>Dothistroma</taxon>
    </lineage>
</organism>
<dbReference type="PROSITE" id="PS51847">
    <property type="entry name" value="SMP"/>
    <property type="match status" value="1"/>
</dbReference>
<dbReference type="PANTHER" id="PTHR13466">
    <property type="entry name" value="TEX2 PROTEIN-RELATED"/>
    <property type="match status" value="1"/>
</dbReference>
<proteinExistence type="predicted"/>
<dbReference type="GO" id="GO:0008289">
    <property type="term" value="F:lipid binding"/>
    <property type="evidence" value="ECO:0007669"/>
    <property type="project" value="UniProtKB-KW"/>
</dbReference>
<evidence type="ECO:0000256" key="10">
    <source>
        <dbReference type="SAM" id="Phobius"/>
    </source>
</evidence>
<dbReference type="EMBL" id="KB446546">
    <property type="protein sequence ID" value="EME38844.1"/>
    <property type="molecule type" value="Genomic_DNA"/>
</dbReference>
<dbReference type="OrthoDB" id="26740at2759"/>
<feature type="compositionally biased region" description="Basic and acidic residues" evidence="9">
    <location>
        <begin position="506"/>
        <end position="532"/>
    </location>
</feature>
<keyword evidence="13" id="KW-1185">Reference proteome</keyword>
<dbReference type="OMA" id="KPKMEWI"/>
<evidence type="ECO:0000256" key="2">
    <source>
        <dbReference type="ARBA" id="ARBA00022448"/>
    </source>
</evidence>
<protein>
    <recommendedName>
        <fullName evidence="11">SMP-LTD domain-containing protein</fullName>
    </recommendedName>
</protein>
<reference evidence="12 13" key="2">
    <citation type="journal article" date="2012" name="PLoS Pathog.">
        <title>Diverse lifestyles and strategies of plant pathogenesis encoded in the genomes of eighteen Dothideomycetes fungi.</title>
        <authorList>
            <person name="Ohm R.A."/>
            <person name="Feau N."/>
            <person name="Henrissat B."/>
            <person name="Schoch C.L."/>
            <person name="Horwitz B.A."/>
            <person name="Barry K.W."/>
            <person name="Condon B.J."/>
            <person name="Copeland A.C."/>
            <person name="Dhillon B."/>
            <person name="Glaser F."/>
            <person name="Hesse C.N."/>
            <person name="Kosti I."/>
            <person name="LaButti K."/>
            <person name="Lindquist E.A."/>
            <person name="Lucas S."/>
            <person name="Salamov A.A."/>
            <person name="Bradshaw R.E."/>
            <person name="Ciuffetti L."/>
            <person name="Hamelin R.C."/>
            <person name="Kema G.H.J."/>
            <person name="Lawrence C."/>
            <person name="Scott J.A."/>
            <person name="Spatafora J.W."/>
            <person name="Turgeon B.G."/>
            <person name="de Wit P.J.G.M."/>
            <person name="Zhong S."/>
            <person name="Goodwin S.B."/>
            <person name="Grigoriev I.V."/>
        </authorList>
    </citation>
    <scope>NUCLEOTIDE SEQUENCE [LARGE SCALE GENOMIC DNA]</scope>
    <source>
        <strain evidence="13">NZE10 / CBS 128990</strain>
    </source>
</reference>
<dbReference type="GO" id="GO:0032865">
    <property type="term" value="C:ERMES complex"/>
    <property type="evidence" value="ECO:0007669"/>
    <property type="project" value="TreeGrafter"/>
</dbReference>
<dbReference type="GO" id="GO:0005789">
    <property type="term" value="C:endoplasmic reticulum membrane"/>
    <property type="evidence" value="ECO:0007669"/>
    <property type="project" value="UniProtKB-SubCell"/>
</dbReference>
<evidence type="ECO:0000313" key="13">
    <source>
        <dbReference type="Proteomes" id="UP000016933"/>
    </source>
</evidence>
<evidence type="ECO:0000256" key="4">
    <source>
        <dbReference type="ARBA" id="ARBA00022824"/>
    </source>
</evidence>
<name>M2Y0L9_DOTSN</name>
<dbReference type="STRING" id="675120.M2Y0L9"/>
<dbReference type="InterPro" id="IPR031468">
    <property type="entry name" value="SMP_LBD"/>
</dbReference>
<sequence length="539" mass="59657">MGFRTLVFVYVFGGLTFLPLLLAAVFFTAWKLLPRPDDQTKTSAKGNDDVLKLDTKGEELARRVKEDRDRQESVGDAAASGTFAVLRRYDFQAAIGAINARNNASSGNNTPNVAADATTPGDGSSGSTGESVYQSMYRSVFAGKQNNGSTTSLLQTDETQRKPVPASVVHIVLRHGHLMFYDSSAQVEVKHVLSLAHHKVTLQAGKDGDDADEKLISEADLFIKRTAIVLTPIELPAGALQQQSAPTPAKPFYLFSATNIEKEDFYHALLYARSKPPIPRPLDSDALIKLQSMLHSSTLTPETRALNALLGRVFLGVQHGKRLVDFVRAKIERKLNRIQKPNFITTLRLRGLDLGDASPVFTNLKLRDLNISGDTTVSADMRYAGGLSITLLAVAKLDLGQRFRTRTVDLVLKTILKRVQGTILLHIKPPPSNRLWFTFESIPELEIRVEPVVSERKITYGFVLRAIEERVRTAITEGLVKPNWDDIPFPMQDTRGSSARGGSWADEGHEEHTQPEFDSAKFLAERNEKTKSVTELQQE</sequence>
<feature type="region of interest" description="Disordered" evidence="9">
    <location>
        <begin position="101"/>
        <end position="130"/>
    </location>
</feature>
<evidence type="ECO:0000256" key="5">
    <source>
        <dbReference type="ARBA" id="ARBA00022989"/>
    </source>
</evidence>
<feature type="region of interest" description="Disordered" evidence="9">
    <location>
        <begin position="486"/>
        <end position="539"/>
    </location>
</feature>
<dbReference type="GO" id="GO:0015914">
    <property type="term" value="P:phospholipid transport"/>
    <property type="evidence" value="ECO:0007669"/>
    <property type="project" value="TreeGrafter"/>
</dbReference>
<reference evidence="13" key="1">
    <citation type="journal article" date="2012" name="PLoS Genet.">
        <title>The genomes of the fungal plant pathogens Cladosporium fulvum and Dothistroma septosporum reveal adaptation to different hosts and lifestyles but also signatures of common ancestry.</title>
        <authorList>
            <person name="de Wit P.J.G.M."/>
            <person name="van der Burgt A."/>
            <person name="Oekmen B."/>
            <person name="Stergiopoulos I."/>
            <person name="Abd-Elsalam K.A."/>
            <person name="Aerts A.L."/>
            <person name="Bahkali A.H."/>
            <person name="Beenen H.G."/>
            <person name="Chettri P."/>
            <person name="Cox M.P."/>
            <person name="Datema E."/>
            <person name="de Vries R.P."/>
            <person name="Dhillon B."/>
            <person name="Ganley A.R."/>
            <person name="Griffiths S.A."/>
            <person name="Guo Y."/>
            <person name="Hamelin R.C."/>
            <person name="Henrissat B."/>
            <person name="Kabir M.S."/>
            <person name="Jashni M.K."/>
            <person name="Kema G."/>
            <person name="Klaubauf S."/>
            <person name="Lapidus A."/>
            <person name="Levasseur A."/>
            <person name="Lindquist E."/>
            <person name="Mehrabi R."/>
            <person name="Ohm R.A."/>
            <person name="Owen T.J."/>
            <person name="Salamov A."/>
            <person name="Schwelm A."/>
            <person name="Schijlen E."/>
            <person name="Sun H."/>
            <person name="van den Burg H.A."/>
            <person name="van Ham R.C.H.J."/>
            <person name="Zhang S."/>
            <person name="Goodwin S.B."/>
            <person name="Grigoriev I.V."/>
            <person name="Collemare J."/>
            <person name="Bradshaw R.E."/>
        </authorList>
    </citation>
    <scope>NUCLEOTIDE SEQUENCE [LARGE SCALE GENOMIC DNA]</scope>
    <source>
        <strain evidence="13">NZE10 / CBS 128990</strain>
    </source>
</reference>
<keyword evidence="8 10" id="KW-0472">Membrane</keyword>
<gene>
    <name evidence="12" type="ORF">DOTSEDRAFT_110858</name>
</gene>
<dbReference type="PANTHER" id="PTHR13466:SF19">
    <property type="entry name" value="NUCLEUS-VACUOLE JUNCTION PROTEIN 2"/>
    <property type="match status" value="1"/>
</dbReference>
<dbReference type="HOGENOM" id="CLU_012852_1_0_1"/>
<keyword evidence="7" id="KW-0446">Lipid-binding</keyword>
<evidence type="ECO:0000259" key="11">
    <source>
        <dbReference type="PROSITE" id="PS51847"/>
    </source>
</evidence>
<comment type="subcellular location">
    <subcellularLocation>
        <location evidence="1">Endoplasmic reticulum membrane</location>
    </subcellularLocation>
</comment>
<evidence type="ECO:0000256" key="9">
    <source>
        <dbReference type="SAM" id="MobiDB-lite"/>
    </source>
</evidence>
<evidence type="ECO:0000256" key="1">
    <source>
        <dbReference type="ARBA" id="ARBA00004586"/>
    </source>
</evidence>
<keyword evidence="5 10" id="KW-1133">Transmembrane helix</keyword>
<dbReference type="GO" id="GO:1990456">
    <property type="term" value="P:mitochondrion-endoplasmic reticulum membrane tethering"/>
    <property type="evidence" value="ECO:0007669"/>
    <property type="project" value="TreeGrafter"/>
</dbReference>
<feature type="transmembrane region" description="Helical" evidence="10">
    <location>
        <begin position="7"/>
        <end position="30"/>
    </location>
</feature>
<feature type="non-terminal residue" evidence="12">
    <location>
        <position position="539"/>
    </location>
</feature>
<evidence type="ECO:0000256" key="3">
    <source>
        <dbReference type="ARBA" id="ARBA00022692"/>
    </source>
</evidence>
<evidence type="ECO:0000256" key="7">
    <source>
        <dbReference type="ARBA" id="ARBA00023121"/>
    </source>
</evidence>
<keyword evidence="2" id="KW-0813">Transport</keyword>
<keyword evidence="4" id="KW-0256">Endoplasmic reticulum</keyword>
<feature type="domain" description="SMP-LTD" evidence="11">
    <location>
        <begin position="299"/>
        <end position="490"/>
    </location>
</feature>
<evidence type="ECO:0000256" key="8">
    <source>
        <dbReference type="ARBA" id="ARBA00023136"/>
    </source>
</evidence>
<dbReference type="CDD" id="cd21675">
    <property type="entry name" value="SMP_TEX2"/>
    <property type="match status" value="1"/>
</dbReference>
<dbReference type="Proteomes" id="UP000016933">
    <property type="component" value="Unassembled WGS sequence"/>
</dbReference>
<accession>M2Y0L9</accession>
<dbReference type="eggNOG" id="KOG2238">
    <property type="taxonomic scope" value="Eukaryota"/>
</dbReference>
<dbReference type="AlphaFoldDB" id="M2Y0L9"/>
<feature type="compositionally biased region" description="Low complexity" evidence="9">
    <location>
        <begin position="118"/>
        <end position="130"/>
    </location>
</feature>
<keyword evidence="3 10" id="KW-0812">Transmembrane</keyword>
<evidence type="ECO:0000313" key="12">
    <source>
        <dbReference type="EMBL" id="EME38844.1"/>
    </source>
</evidence>
<keyword evidence="6" id="KW-0445">Lipid transport</keyword>
<evidence type="ECO:0000256" key="6">
    <source>
        <dbReference type="ARBA" id="ARBA00023055"/>
    </source>
</evidence>